<evidence type="ECO:0000256" key="1">
    <source>
        <dbReference type="SAM" id="SignalP"/>
    </source>
</evidence>
<sequence length="73" mass="7587">MTLLPPSRRVGAPMLFFTLFIAMAVCCPKPDDVAMQPACAGGRSHGAGSGSPLCHWGADLTSVDIHACSAVTW</sequence>
<evidence type="ECO:0008006" key="4">
    <source>
        <dbReference type="Google" id="ProtNLM"/>
    </source>
</evidence>
<accession>A0AAV9GJP0</accession>
<reference evidence="2" key="1">
    <citation type="journal article" date="2023" name="Mol. Phylogenet. Evol.">
        <title>Genome-scale phylogeny and comparative genomics of the fungal order Sordariales.</title>
        <authorList>
            <person name="Hensen N."/>
            <person name="Bonometti L."/>
            <person name="Westerberg I."/>
            <person name="Brannstrom I.O."/>
            <person name="Guillou S."/>
            <person name="Cros-Aarteil S."/>
            <person name="Calhoun S."/>
            <person name="Haridas S."/>
            <person name="Kuo A."/>
            <person name="Mondo S."/>
            <person name="Pangilinan J."/>
            <person name="Riley R."/>
            <person name="LaButti K."/>
            <person name="Andreopoulos B."/>
            <person name="Lipzen A."/>
            <person name="Chen C."/>
            <person name="Yan M."/>
            <person name="Daum C."/>
            <person name="Ng V."/>
            <person name="Clum A."/>
            <person name="Steindorff A."/>
            <person name="Ohm R.A."/>
            <person name="Martin F."/>
            <person name="Silar P."/>
            <person name="Natvig D.O."/>
            <person name="Lalanne C."/>
            <person name="Gautier V."/>
            <person name="Ament-Velasquez S.L."/>
            <person name="Kruys A."/>
            <person name="Hutchinson M.I."/>
            <person name="Powell A.J."/>
            <person name="Barry K."/>
            <person name="Miller A.N."/>
            <person name="Grigoriev I.V."/>
            <person name="Debuchy R."/>
            <person name="Gladieux P."/>
            <person name="Hiltunen Thoren M."/>
            <person name="Johannesson H."/>
        </authorList>
    </citation>
    <scope>NUCLEOTIDE SEQUENCE</scope>
    <source>
        <strain evidence="2">PSN243</strain>
    </source>
</reference>
<keyword evidence="3" id="KW-1185">Reference proteome</keyword>
<evidence type="ECO:0000313" key="3">
    <source>
        <dbReference type="Proteomes" id="UP001321760"/>
    </source>
</evidence>
<organism evidence="2 3">
    <name type="scientific">Podospora aff. communis PSN243</name>
    <dbReference type="NCBI Taxonomy" id="3040156"/>
    <lineage>
        <taxon>Eukaryota</taxon>
        <taxon>Fungi</taxon>
        <taxon>Dikarya</taxon>
        <taxon>Ascomycota</taxon>
        <taxon>Pezizomycotina</taxon>
        <taxon>Sordariomycetes</taxon>
        <taxon>Sordariomycetidae</taxon>
        <taxon>Sordariales</taxon>
        <taxon>Podosporaceae</taxon>
        <taxon>Podospora</taxon>
    </lineage>
</organism>
<feature type="chain" id="PRO_5043440579" description="Secreted protein" evidence="1">
    <location>
        <begin position="27"/>
        <end position="73"/>
    </location>
</feature>
<name>A0AAV9GJP0_9PEZI</name>
<proteinExistence type="predicted"/>
<evidence type="ECO:0000313" key="2">
    <source>
        <dbReference type="EMBL" id="KAK4447532.1"/>
    </source>
</evidence>
<dbReference type="AlphaFoldDB" id="A0AAV9GJP0"/>
<comment type="caution">
    <text evidence="2">The sequence shown here is derived from an EMBL/GenBank/DDBJ whole genome shotgun (WGS) entry which is preliminary data.</text>
</comment>
<gene>
    <name evidence="2" type="ORF">QBC34DRAFT_409664</name>
</gene>
<reference evidence="2" key="2">
    <citation type="submission" date="2023-05" db="EMBL/GenBank/DDBJ databases">
        <authorList>
            <consortium name="Lawrence Berkeley National Laboratory"/>
            <person name="Steindorff A."/>
            <person name="Hensen N."/>
            <person name="Bonometti L."/>
            <person name="Westerberg I."/>
            <person name="Brannstrom I.O."/>
            <person name="Guillou S."/>
            <person name="Cros-Aarteil S."/>
            <person name="Calhoun S."/>
            <person name="Haridas S."/>
            <person name="Kuo A."/>
            <person name="Mondo S."/>
            <person name="Pangilinan J."/>
            <person name="Riley R."/>
            <person name="Labutti K."/>
            <person name="Andreopoulos B."/>
            <person name="Lipzen A."/>
            <person name="Chen C."/>
            <person name="Yanf M."/>
            <person name="Daum C."/>
            <person name="Ng V."/>
            <person name="Clum A."/>
            <person name="Ohm R."/>
            <person name="Martin F."/>
            <person name="Silar P."/>
            <person name="Natvig D."/>
            <person name="Lalanne C."/>
            <person name="Gautier V."/>
            <person name="Ament-Velasquez S.L."/>
            <person name="Kruys A."/>
            <person name="Hutchinson M.I."/>
            <person name="Powell A.J."/>
            <person name="Barry K."/>
            <person name="Miller A.N."/>
            <person name="Grigoriev I.V."/>
            <person name="Debuchy R."/>
            <person name="Gladieux P."/>
            <person name="Thoren M.H."/>
            <person name="Johannesson H."/>
        </authorList>
    </citation>
    <scope>NUCLEOTIDE SEQUENCE</scope>
    <source>
        <strain evidence="2">PSN243</strain>
    </source>
</reference>
<dbReference type="Proteomes" id="UP001321760">
    <property type="component" value="Unassembled WGS sequence"/>
</dbReference>
<keyword evidence="1" id="KW-0732">Signal</keyword>
<feature type="signal peptide" evidence="1">
    <location>
        <begin position="1"/>
        <end position="26"/>
    </location>
</feature>
<protein>
    <recommendedName>
        <fullName evidence="4">Secreted protein</fullName>
    </recommendedName>
</protein>
<dbReference type="EMBL" id="MU865949">
    <property type="protein sequence ID" value="KAK4447532.1"/>
    <property type="molecule type" value="Genomic_DNA"/>
</dbReference>